<organism evidence="7 8">
    <name type="scientific">Nocardia xishanensis</name>
    <dbReference type="NCBI Taxonomy" id="238964"/>
    <lineage>
        <taxon>Bacteria</taxon>
        <taxon>Bacillati</taxon>
        <taxon>Actinomycetota</taxon>
        <taxon>Actinomycetes</taxon>
        <taxon>Mycobacteriales</taxon>
        <taxon>Nocardiaceae</taxon>
        <taxon>Nocardia</taxon>
    </lineage>
</organism>
<comment type="caution">
    <text evidence="7">The sequence shown here is derived from an EMBL/GenBank/DDBJ whole genome shotgun (WGS) entry which is preliminary data.</text>
</comment>
<evidence type="ECO:0000313" key="7">
    <source>
        <dbReference type="EMBL" id="MFI2475499.1"/>
    </source>
</evidence>
<dbReference type="CDD" id="cd03386">
    <property type="entry name" value="PAP2_Aur1_like"/>
    <property type="match status" value="1"/>
</dbReference>
<evidence type="ECO:0000256" key="5">
    <source>
        <dbReference type="SAM" id="Phobius"/>
    </source>
</evidence>
<evidence type="ECO:0000256" key="1">
    <source>
        <dbReference type="ARBA" id="ARBA00004141"/>
    </source>
</evidence>
<keyword evidence="2 5" id="KW-0812">Transmembrane</keyword>
<dbReference type="RefSeq" id="WP_397093047.1">
    <property type="nucleotide sequence ID" value="NZ_JBIRYO010000011.1"/>
</dbReference>
<protein>
    <submittedName>
        <fullName evidence="7">Phosphatase PAP2 family protein</fullName>
    </submittedName>
</protein>
<feature type="transmembrane region" description="Helical" evidence="5">
    <location>
        <begin position="192"/>
        <end position="212"/>
    </location>
</feature>
<name>A0ABW7X322_9NOCA</name>
<dbReference type="InterPro" id="IPR026841">
    <property type="entry name" value="Aur1/Ipt1"/>
</dbReference>
<evidence type="ECO:0000256" key="3">
    <source>
        <dbReference type="ARBA" id="ARBA00022989"/>
    </source>
</evidence>
<accession>A0ABW7X322</accession>
<dbReference type="InterPro" id="IPR052185">
    <property type="entry name" value="IPC_Synthase-Related"/>
</dbReference>
<dbReference type="Proteomes" id="UP001611415">
    <property type="component" value="Unassembled WGS sequence"/>
</dbReference>
<evidence type="ECO:0000256" key="4">
    <source>
        <dbReference type="ARBA" id="ARBA00023136"/>
    </source>
</evidence>
<dbReference type="PANTHER" id="PTHR31310:SF7">
    <property type="entry name" value="PA-PHOSPHATASE RELATED-FAMILY PROTEIN DDB_G0268928"/>
    <property type="match status" value="1"/>
</dbReference>
<feature type="transmembrane region" description="Helical" evidence="5">
    <location>
        <begin position="232"/>
        <end position="253"/>
    </location>
</feature>
<feature type="transmembrane region" description="Helical" evidence="5">
    <location>
        <begin position="132"/>
        <end position="150"/>
    </location>
</feature>
<proteinExistence type="predicted"/>
<keyword evidence="4 5" id="KW-0472">Membrane</keyword>
<keyword evidence="3 5" id="KW-1133">Transmembrane helix</keyword>
<evidence type="ECO:0000256" key="2">
    <source>
        <dbReference type="ARBA" id="ARBA00022692"/>
    </source>
</evidence>
<dbReference type="PANTHER" id="PTHR31310">
    <property type="match status" value="1"/>
</dbReference>
<evidence type="ECO:0000313" key="8">
    <source>
        <dbReference type="Proteomes" id="UP001611415"/>
    </source>
</evidence>
<reference evidence="7 8" key="1">
    <citation type="submission" date="2024-10" db="EMBL/GenBank/DDBJ databases">
        <title>The Natural Products Discovery Center: Release of the First 8490 Sequenced Strains for Exploring Actinobacteria Biosynthetic Diversity.</title>
        <authorList>
            <person name="Kalkreuter E."/>
            <person name="Kautsar S.A."/>
            <person name="Yang D."/>
            <person name="Bader C.D."/>
            <person name="Teijaro C.N."/>
            <person name="Fluegel L."/>
            <person name="Davis C.M."/>
            <person name="Simpson J.R."/>
            <person name="Lauterbach L."/>
            <person name="Steele A.D."/>
            <person name="Gui C."/>
            <person name="Meng S."/>
            <person name="Li G."/>
            <person name="Viehrig K."/>
            <person name="Ye F."/>
            <person name="Su P."/>
            <person name="Kiefer A.F."/>
            <person name="Nichols A."/>
            <person name="Cepeda A.J."/>
            <person name="Yan W."/>
            <person name="Fan B."/>
            <person name="Jiang Y."/>
            <person name="Adhikari A."/>
            <person name="Zheng C.-J."/>
            <person name="Schuster L."/>
            <person name="Cowan T.M."/>
            <person name="Smanski M.J."/>
            <person name="Chevrette M.G."/>
            <person name="De Carvalho L.P.S."/>
            <person name="Shen B."/>
        </authorList>
    </citation>
    <scope>NUCLEOTIDE SEQUENCE [LARGE SCALE GENOMIC DNA]</scope>
    <source>
        <strain evidence="7 8">NPDC019275</strain>
    </source>
</reference>
<dbReference type="EMBL" id="JBIRYO010000011">
    <property type="protein sequence ID" value="MFI2475499.1"/>
    <property type="molecule type" value="Genomic_DNA"/>
</dbReference>
<gene>
    <name evidence="7" type="ORF">ACH49W_19160</name>
</gene>
<feature type="transmembrane region" description="Helical" evidence="5">
    <location>
        <begin position="101"/>
        <end position="120"/>
    </location>
</feature>
<comment type="subcellular location">
    <subcellularLocation>
        <location evidence="1">Membrane</location>
        <topology evidence="1">Multi-pass membrane protein</topology>
    </subcellularLocation>
</comment>
<keyword evidence="8" id="KW-1185">Reference proteome</keyword>
<sequence>MVAVGFPGPHVEFGLPATGVVERLRAAVHGRGGEAVRQLALITVLYLGYRAGRMITADDTERALGNAHALLDVEHRLGFLAETAVQGPFLHWDFLAVPANFYYATAHFTVAVAVIVWLWVFRPRHYRMTRNLMVGLTGAGLLLHVLLPLAPPRMLPDRGFVDVAALHGQSVYGPTESEGLSNQFAAMPSLHVGWALLLAVAVVAATTTPWRWLALAHPTVTTIIVIGTGNHYWLDAIVAVLLLAGTAVLHRMFAPAAATLWDANEAVARPGSPARLPIP</sequence>
<evidence type="ECO:0000259" key="6">
    <source>
        <dbReference type="Pfam" id="PF14378"/>
    </source>
</evidence>
<feature type="domain" description="Inositolphosphotransferase Aur1/Ipt1" evidence="6">
    <location>
        <begin position="69"/>
        <end position="248"/>
    </location>
</feature>
<dbReference type="Pfam" id="PF14378">
    <property type="entry name" value="PAP2_3"/>
    <property type="match status" value="1"/>
</dbReference>